<dbReference type="PANTHER" id="PTHR47894">
    <property type="entry name" value="HTH-TYPE TRANSCRIPTIONAL REGULATOR GADX"/>
    <property type="match status" value="1"/>
</dbReference>
<dbReference type="Gene3D" id="1.10.10.60">
    <property type="entry name" value="Homeodomain-like"/>
    <property type="match status" value="1"/>
</dbReference>
<evidence type="ECO:0000259" key="2">
    <source>
        <dbReference type="PROSITE" id="PS01124"/>
    </source>
</evidence>
<proteinExistence type="predicted"/>
<dbReference type="PANTHER" id="PTHR47894:SF1">
    <property type="entry name" value="HTH-TYPE TRANSCRIPTIONAL REGULATOR VQSM"/>
    <property type="match status" value="1"/>
</dbReference>
<name>A0ABV5K4Y1_9ACTN</name>
<reference evidence="3 4" key="1">
    <citation type="submission" date="2024-09" db="EMBL/GenBank/DDBJ databases">
        <authorList>
            <person name="Sun Q."/>
            <person name="Mori K."/>
        </authorList>
    </citation>
    <scope>NUCLEOTIDE SEQUENCE [LARGE SCALE GENOMIC DNA]</scope>
    <source>
        <strain evidence="3 4">JCM 9626</strain>
    </source>
</reference>
<dbReference type="Proteomes" id="UP001589750">
    <property type="component" value="Unassembled WGS sequence"/>
</dbReference>
<dbReference type="Pfam" id="PF12625">
    <property type="entry name" value="Arabinose_bd"/>
    <property type="match status" value="1"/>
</dbReference>
<dbReference type="InterPro" id="IPR018060">
    <property type="entry name" value="HTH_AraC"/>
</dbReference>
<dbReference type="InterPro" id="IPR032687">
    <property type="entry name" value="AraC-type_N"/>
</dbReference>
<evidence type="ECO:0000313" key="3">
    <source>
        <dbReference type="EMBL" id="MFB9311806.1"/>
    </source>
</evidence>
<protein>
    <submittedName>
        <fullName evidence="3">AraC family transcriptional regulator ligand-binding domain-containing protein</fullName>
    </submittedName>
</protein>
<evidence type="ECO:0000313" key="4">
    <source>
        <dbReference type="Proteomes" id="UP001589750"/>
    </source>
</evidence>
<accession>A0ABV5K4Y1</accession>
<comment type="caution">
    <text evidence="3">The sequence shown here is derived from an EMBL/GenBank/DDBJ whole genome shotgun (WGS) entry which is preliminary data.</text>
</comment>
<dbReference type="SMART" id="SM00342">
    <property type="entry name" value="HTH_ARAC"/>
    <property type="match status" value="1"/>
</dbReference>
<dbReference type="EMBL" id="JBHMDG010000002">
    <property type="protein sequence ID" value="MFB9311806.1"/>
    <property type="molecule type" value="Genomic_DNA"/>
</dbReference>
<keyword evidence="1" id="KW-0238">DNA-binding</keyword>
<gene>
    <name evidence="3" type="ORF">ACFFRI_02020</name>
</gene>
<evidence type="ECO:0000256" key="1">
    <source>
        <dbReference type="ARBA" id="ARBA00023125"/>
    </source>
</evidence>
<sequence length="308" mass="33285">MRLEPAAADWTFTRTVAGVAVLCRYAAAHGLDARRCLSGTGLDPEQLADPDREVTAAQELRVVRTLRRELGEVGLAVGATYSASTFGAFGYAVQSSRTVLDAMATAAHFIDLSFAFALPRAEVAGERVVVEHDGTGLPRDVRRFLLERDAEAVRRVLDGLVPGGVGAVLEVSGDRASVVFEADQLDRPLPDRSAEGLRTAEAVCRDVVDRRRARTGLAADVRVLVTQRLRDGAPMPDVAAALGWTERTQRRRLAQEGVGYRELVDEVRSSMAAALTARRATLPVADLAARLGYASAPAYLHARARWDR</sequence>
<dbReference type="PROSITE" id="PS01124">
    <property type="entry name" value="HTH_ARAC_FAMILY_2"/>
    <property type="match status" value="1"/>
</dbReference>
<organism evidence="3 4">
    <name type="scientific">Nocardioides plantarum</name>
    <dbReference type="NCBI Taxonomy" id="29299"/>
    <lineage>
        <taxon>Bacteria</taxon>
        <taxon>Bacillati</taxon>
        <taxon>Actinomycetota</taxon>
        <taxon>Actinomycetes</taxon>
        <taxon>Propionibacteriales</taxon>
        <taxon>Nocardioidaceae</taxon>
        <taxon>Nocardioides</taxon>
    </lineage>
</organism>
<dbReference type="RefSeq" id="WP_379140394.1">
    <property type="nucleotide sequence ID" value="NZ_JBHMDG010000002.1"/>
</dbReference>
<keyword evidence="4" id="KW-1185">Reference proteome</keyword>
<feature type="domain" description="HTH araC/xylS-type" evidence="2">
    <location>
        <begin position="219"/>
        <end position="299"/>
    </location>
</feature>